<evidence type="ECO:0000259" key="6">
    <source>
        <dbReference type="Pfam" id="PF00291"/>
    </source>
</evidence>
<dbReference type="GO" id="GO:0019148">
    <property type="term" value="F:D-cysteine desulfhydrase activity"/>
    <property type="evidence" value="ECO:0007669"/>
    <property type="project" value="TreeGrafter"/>
</dbReference>
<evidence type="ECO:0000256" key="1">
    <source>
        <dbReference type="ARBA" id="ARBA00001933"/>
    </source>
</evidence>
<dbReference type="InterPro" id="IPR001926">
    <property type="entry name" value="TrpB-like_PALP"/>
</dbReference>
<dbReference type="EMBL" id="PUGF01000004">
    <property type="protein sequence ID" value="PRC94107.1"/>
    <property type="molecule type" value="Genomic_DNA"/>
</dbReference>
<dbReference type="PANTHER" id="PTHR43780:SF2">
    <property type="entry name" value="1-AMINOCYCLOPROPANE-1-CARBOXYLATE DEAMINASE-RELATED"/>
    <property type="match status" value="1"/>
</dbReference>
<dbReference type="AlphaFoldDB" id="A0A2S9H2C4"/>
<accession>A0A2S9H2C4</accession>
<dbReference type="OrthoDB" id="9801249at2"/>
<evidence type="ECO:0000313" key="7">
    <source>
        <dbReference type="EMBL" id="PRC94107.1"/>
    </source>
</evidence>
<feature type="domain" description="Tryptophan synthase beta chain-like PALP" evidence="6">
    <location>
        <begin position="21"/>
        <end position="302"/>
    </location>
</feature>
<reference evidence="7 8" key="1">
    <citation type="submission" date="2018-02" db="EMBL/GenBank/DDBJ databases">
        <title>Solimicrobium silvestre gen. nov., sp. nov., isolated from alpine forest soil.</title>
        <authorList>
            <person name="Margesin R."/>
            <person name="Albuquerque L."/>
            <person name="Zhang D.-C."/>
            <person name="Froufe H.J.C."/>
            <person name="Severino R."/>
            <person name="Roxo I."/>
            <person name="Egas C."/>
            <person name="Da Costa M.S."/>
        </authorList>
    </citation>
    <scope>NUCLEOTIDE SEQUENCE [LARGE SCALE GENOMIC DNA]</scope>
    <source>
        <strain evidence="7 8">S20-91</strain>
    </source>
</reference>
<dbReference type="SUPFAM" id="SSF53686">
    <property type="entry name" value="Tryptophan synthase beta subunit-like PLP-dependent enzymes"/>
    <property type="match status" value="1"/>
</dbReference>
<sequence length="311" mass="34071">MVSMSVFDLSGNGKSPLTSPCQLLGNSTLFGMPVWIKRDDLLHPVVSGNKFRKLKYPLLAIAKHCTETGRIPTLVTMGGIWSNHLHATAYVAAESGYKSIGLVRGNVAMNSAMLEDCRAQGMQIQFVERDTYRALRDIPHYWQNIVASGSDQFWFPEGGSDPAALHGVAELIAELPFIPDTILVACGTAATLAGLLAGLQGRSRVVGIAVLKNADYLHGEIARLLQEAGYPAHQNYQLITDFHHGGYAKVTPELRQFCHDFTEQSQVPIEPVYTGKVFYALRELIKSGYFQSDEKLVVLHTGGLQGARGMR</sequence>
<keyword evidence="8" id="KW-1185">Reference proteome</keyword>
<dbReference type="InterPro" id="IPR027278">
    <property type="entry name" value="ACCD_DCysDesulf"/>
</dbReference>
<evidence type="ECO:0000256" key="5">
    <source>
        <dbReference type="PIRSR" id="PIRSR006278-2"/>
    </source>
</evidence>
<dbReference type="Gene3D" id="3.40.50.1100">
    <property type="match status" value="2"/>
</dbReference>
<protein>
    <submittedName>
        <fullName evidence="7">1-aminocyclopropane-1-carboxylate deaminase</fullName>
    </submittedName>
</protein>
<dbReference type="PANTHER" id="PTHR43780">
    <property type="entry name" value="1-AMINOCYCLOPROPANE-1-CARBOXYLATE DEAMINASE-RELATED"/>
    <property type="match status" value="1"/>
</dbReference>
<dbReference type="InterPro" id="IPR036052">
    <property type="entry name" value="TrpB-like_PALP_sf"/>
</dbReference>
<comment type="caution">
    <text evidence="7">The sequence shown here is derived from an EMBL/GenBank/DDBJ whole genome shotgun (WGS) entry which is preliminary data.</text>
</comment>
<evidence type="ECO:0000256" key="4">
    <source>
        <dbReference type="PIRSR" id="PIRSR006278-1"/>
    </source>
</evidence>
<keyword evidence="3 5" id="KW-0663">Pyridoxal phosphate</keyword>
<dbReference type="Pfam" id="PF00291">
    <property type="entry name" value="PALP"/>
    <property type="match status" value="1"/>
</dbReference>
<dbReference type="PIRSF" id="PIRSF006278">
    <property type="entry name" value="ACCD_DCysDesulf"/>
    <property type="match status" value="1"/>
</dbReference>
<proteinExistence type="inferred from homology"/>
<comment type="similarity">
    <text evidence="2">Belongs to the ACC deaminase/D-cysteine desulfhydrase family.</text>
</comment>
<evidence type="ECO:0000256" key="2">
    <source>
        <dbReference type="ARBA" id="ARBA00008639"/>
    </source>
</evidence>
<name>A0A2S9H2C4_9BURK</name>
<feature type="modified residue" description="N6-(pyridoxal phosphate)lysine" evidence="5">
    <location>
        <position position="50"/>
    </location>
</feature>
<gene>
    <name evidence="7" type="ORF">S2091_1280</name>
</gene>
<dbReference type="Proteomes" id="UP000237839">
    <property type="component" value="Unassembled WGS sequence"/>
</dbReference>
<feature type="active site" description="Nucleophile" evidence="4">
    <location>
        <position position="82"/>
    </location>
</feature>
<evidence type="ECO:0000313" key="8">
    <source>
        <dbReference type="Proteomes" id="UP000237839"/>
    </source>
</evidence>
<comment type="cofactor">
    <cofactor evidence="1">
        <name>pyridoxal 5'-phosphate</name>
        <dbReference type="ChEBI" id="CHEBI:597326"/>
    </cofactor>
</comment>
<evidence type="ECO:0000256" key="3">
    <source>
        <dbReference type="ARBA" id="ARBA00022898"/>
    </source>
</evidence>
<organism evidence="7 8">
    <name type="scientific">Solimicrobium silvestre</name>
    <dbReference type="NCBI Taxonomy" id="2099400"/>
    <lineage>
        <taxon>Bacteria</taxon>
        <taxon>Pseudomonadati</taxon>
        <taxon>Pseudomonadota</taxon>
        <taxon>Betaproteobacteria</taxon>
        <taxon>Burkholderiales</taxon>
        <taxon>Oxalobacteraceae</taxon>
        <taxon>Solimicrobium</taxon>
    </lineage>
</organism>